<protein>
    <submittedName>
        <fullName evidence="2">Uncharacterized protein</fullName>
    </submittedName>
</protein>
<dbReference type="OrthoDB" id="6713640at2"/>
<accession>A0A1Z9YUU4</accession>
<feature type="signal peptide" evidence="1">
    <location>
        <begin position="1"/>
        <end position="19"/>
    </location>
</feature>
<evidence type="ECO:0000313" key="2">
    <source>
        <dbReference type="EMBL" id="OUY05975.1"/>
    </source>
</evidence>
<keyword evidence="3" id="KW-1185">Reference proteome</keyword>
<sequence>MKRIILTVVLLSLAGIALSAPVTYKSVYNEPKKTAAQPYYAVPDDRYPNQVPIYSYPPRHPLPSQRPQVAVVTPNVQVYIAPQSQYHYQSSEEVYLPYGGTYKKTTEYLPQYPLYTAPPPPRNAVIIHQGRYDAD</sequence>
<dbReference type="EMBL" id="NEXX01000006">
    <property type="protein sequence ID" value="OUY05975.1"/>
    <property type="molecule type" value="Genomic_DNA"/>
</dbReference>
<feature type="chain" id="PRO_5012442394" evidence="1">
    <location>
        <begin position="20"/>
        <end position="135"/>
    </location>
</feature>
<evidence type="ECO:0000313" key="3">
    <source>
        <dbReference type="Proteomes" id="UP000196536"/>
    </source>
</evidence>
<organism evidence="2 3">
    <name type="scientific">Acinetobacter populi</name>
    <dbReference type="NCBI Taxonomy" id="1582270"/>
    <lineage>
        <taxon>Bacteria</taxon>
        <taxon>Pseudomonadati</taxon>
        <taxon>Pseudomonadota</taxon>
        <taxon>Gammaproteobacteria</taxon>
        <taxon>Moraxellales</taxon>
        <taxon>Moraxellaceae</taxon>
        <taxon>Acinetobacter</taxon>
    </lineage>
</organism>
<evidence type="ECO:0000256" key="1">
    <source>
        <dbReference type="SAM" id="SignalP"/>
    </source>
</evidence>
<dbReference type="RefSeq" id="WP_087621529.1">
    <property type="nucleotide sequence ID" value="NZ_NEXX01000006.1"/>
</dbReference>
<comment type="caution">
    <text evidence="2">The sequence shown here is derived from an EMBL/GenBank/DDBJ whole genome shotgun (WGS) entry which is preliminary data.</text>
</comment>
<name>A0A1Z9YUU4_9GAMM</name>
<reference evidence="2 3" key="1">
    <citation type="submission" date="2017-05" db="EMBL/GenBank/DDBJ databases">
        <title>Acinetobacter populi ANC 5415 (= PBJ7), whole genome shotgun sequencing project.</title>
        <authorList>
            <person name="Nemec A."/>
            <person name="Radolfova-Krizova L."/>
        </authorList>
    </citation>
    <scope>NUCLEOTIDE SEQUENCE [LARGE SCALE GENOMIC DNA]</scope>
    <source>
        <strain evidence="2 3">PBJ7</strain>
    </source>
</reference>
<gene>
    <name evidence="2" type="ORF">CAP51_14785</name>
</gene>
<proteinExistence type="predicted"/>
<dbReference type="AlphaFoldDB" id="A0A1Z9YUU4"/>
<dbReference type="Proteomes" id="UP000196536">
    <property type="component" value="Unassembled WGS sequence"/>
</dbReference>
<keyword evidence="1" id="KW-0732">Signal</keyword>